<dbReference type="PANTHER" id="PTHR34389:SF2">
    <property type="entry name" value="L-RHAMNOSE MUTAROTASE"/>
    <property type="match status" value="1"/>
</dbReference>
<dbReference type="Pfam" id="PF05336">
    <property type="entry name" value="rhaM"/>
    <property type="match status" value="1"/>
</dbReference>
<dbReference type="PANTHER" id="PTHR34389">
    <property type="entry name" value="L-RHAMNOSE MUTAROTASE"/>
    <property type="match status" value="1"/>
</dbReference>
<dbReference type="AlphaFoldDB" id="A0A9N9Y7G1"/>
<dbReference type="InterPro" id="IPR011008">
    <property type="entry name" value="Dimeric_a/b-barrel"/>
</dbReference>
<dbReference type="InterPro" id="IPR008000">
    <property type="entry name" value="Rham/fucose_mutarotase"/>
</dbReference>
<name>A0A9N9Y7G1_9HYPO</name>
<accession>A0A9N9Y7G1</accession>
<dbReference type="Proteomes" id="UP000754883">
    <property type="component" value="Unassembled WGS sequence"/>
</dbReference>
<comment type="caution">
    <text evidence="1">The sequence shown here is derived from an EMBL/GenBank/DDBJ whole genome shotgun (WGS) entry which is preliminary data.</text>
</comment>
<evidence type="ECO:0008006" key="3">
    <source>
        <dbReference type="Google" id="ProtNLM"/>
    </source>
</evidence>
<organism evidence="1 2">
    <name type="scientific">Clonostachys byssicola</name>
    <dbReference type="NCBI Taxonomy" id="160290"/>
    <lineage>
        <taxon>Eukaryota</taxon>
        <taxon>Fungi</taxon>
        <taxon>Dikarya</taxon>
        <taxon>Ascomycota</taxon>
        <taxon>Pezizomycotina</taxon>
        <taxon>Sordariomycetes</taxon>
        <taxon>Hypocreomycetidae</taxon>
        <taxon>Hypocreales</taxon>
        <taxon>Bionectriaceae</taxon>
        <taxon>Clonostachys</taxon>
    </lineage>
</organism>
<protein>
    <recommendedName>
        <fullName evidence="3">L-rhamnose mutarotase</fullName>
    </recommendedName>
</protein>
<dbReference type="OrthoDB" id="9981546at2759"/>
<sequence>MSSTQQGVYPGRRLAQIVRLKPEHVAEYKECHSKVWPEVLKQIKDCNIEDYSIFWDDNTGILFATLRYVGNDYEGDMARMAANPKVREWWKMTDGYQTSLVPGAKSSDSEPGWWKPLEEVFYQP</sequence>
<proteinExistence type="predicted"/>
<reference evidence="1" key="1">
    <citation type="submission" date="2021-10" db="EMBL/GenBank/DDBJ databases">
        <authorList>
            <person name="Piombo E."/>
        </authorList>
    </citation>
    <scope>NUCLEOTIDE SEQUENCE</scope>
</reference>
<keyword evidence="2" id="KW-1185">Reference proteome</keyword>
<evidence type="ECO:0000313" key="1">
    <source>
        <dbReference type="EMBL" id="CAG9995767.1"/>
    </source>
</evidence>
<gene>
    <name evidence="1" type="ORF">CBYS24578_00003838</name>
</gene>
<evidence type="ECO:0000313" key="2">
    <source>
        <dbReference type="Proteomes" id="UP000754883"/>
    </source>
</evidence>
<dbReference type="EMBL" id="CABFNO020001536">
    <property type="protein sequence ID" value="CAG9995767.1"/>
    <property type="molecule type" value="Genomic_DNA"/>
</dbReference>
<dbReference type="SUPFAM" id="SSF54909">
    <property type="entry name" value="Dimeric alpha+beta barrel"/>
    <property type="match status" value="1"/>
</dbReference>
<dbReference type="Gene3D" id="3.30.70.100">
    <property type="match status" value="1"/>
</dbReference>
<dbReference type="GO" id="GO:0016857">
    <property type="term" value="F:racemase and epimerase activity, acting on carbohydrates and derivatives"/>
    <property type="evidence" value="ECO:0007669"/>
    <property type="project" value="InterPro"/>
</dbReference>